<reference evidence="1 2" key="1">
    <citation type="submission" date="2020-03" db="EMBL/GenBank/DDBJ databases">
        <title>Draft genome sequence of environmentally isolated violet-colored cultures.</title>
        <authorList>
            <person name="Wilson H.S."/>
        </authorList>
    </citation>
    <scope>NUCLEOTIDE SEQUENCE [LARGE SCALE GENOMIC DNA]</scope>
    <source>
        <strain evidence="1 2">HSC-16F04</strain>
    </source>
</reference>
<evidence type="ECO:0000313" key="1">
    <source>
        <dbReference type="EMBL" id="NHQ84526.1"/>
    </source>
</evidence>
<evidence type="ECO:0000313" key="2">
    <source>
        <dbReference type="Proteomes" id="UP000712570"/>
    </source>
</evidence>
<dbReference type="Proteomes" id="UP000712570">
    <property type="component" value="Unassembled WGS sequence"/>
</dbReference>
<comment type="caution">
    <text evidence="1">The sequence shown here is derived from an EMBL/GenBank/DDBJ whole genome shotgun (WGS) entry which is preliminary data.</text>
</comment>
<sequence length="196" mass="21645">MLTEHNALHSLRPFWASYQSMLKGMQAGGRFSASPQESYAAKQFEKLYELEHDLSNLKRATGFIRDLAPDSAEGYDIYRYHDEHFSMRFAGIVDKAHRLAGASLLLKADKCEGSGGNAFVIRAAKDHYPEVAAHLERLTALEGNHKKLRKAAVAPEASMQVADIALEAAYLDELNSKIAAALAALLLTLKPVYELI</sequence>
<gene>
    <name evidence="1" type="ORF">HA050_00120</name>
</gene>
<dbReference type="EMBL" id="JAAOLX010000001">
    <property type="protein sequence ID" value="NHQ84526.1"/>
    <property type="molecule type" value="Genomic_DNA"/>
</dbReference>
<dbReference type="RefSeq" id="WP_166820578.1">
    <property type="nucleotide sequence ID" value="NZ_JAAOLX010000001.1"/>
</dbReference>
<accession>A0ABX0KU69</accession>
<protein>
    <submittedName>
        <fullName evidence="1">Uncharacterized protein</fullName>
    </submittedName>
</protein>
<proteinExistence type="predicted"/>
<name>A0ABX0KU69_9NEIS</name>
<keyword evidence="2" id="KW-1185">Reference proteome</keyword>
<organism evidence="1 2">
    <name type="scientific">Iodobacter violaceini</name>
    <dbReference type="NCBI Taxonomy" id="3044271"/>
    <lineage>
        <taxon>Bacteria</taxon>
        <taxon>Pseudomonadati</taxon>
        <taxon>Pseudomonadota</taxon>
        <taxon>Betaproteobacteria</taxon>
        <taxon>Neisseriales</taxon>
        <taxon>Chitinibacteraceae</taxon>
        <taxon>Iodobacter</taxon>
    </lineage>
</organism>